<dbReference type="InterPro" id="IPR003849">
    <property type="entry name" value="Preprotein_translocase_YajC"/>
</dbReference>
<dbReference type="GO" id="GO:0015031">
    <property type="term" value="P:protein transport"/>
    <property type="evidence" value="ECO:0007669"/>
    <property type="project" value="UniProtKB-KW"/>
</dbReference>
<evidence type="ECO:0000256" key="6">
    <source>
        <dbReference type="ARBA" id="ARBA00022927"/>
    </source>
</evidence>
<gene>
    <name evidence="11" type="primary">yajC</name>
    <name evidence="11" type="ORF">ENV38_04175</name>
</gene>
<keyword evidence="4" id="KW-1003">Cell membrane</keyword>
<dbReference type="GO" id="GO:0005886">
    <property type="term" value="C:plasma membrane"/>
    <property type="evidence" value="ECO:0007669"/>
    <property type="project" value="UniProtKB-SubCell"/>
</dbReference>
<evidence type="ECO:0000256" key="2">
    <source>
        <dbReference type="ARBA" id="ARBA00006742"/>
    </source>
</evidence>
<evidence type="ECO:0000256" key="8">
    <source>
        <dbReference type="ARBA" id="ARBA00023010"/>
    </source>
</evidence>
<dbReference type="SMART" id="SM01323">
    <property type="entry name" value="YajC"/>
    <property type="match status" value="1"/>
</dbReference>
<evidence type="ECO:0000256" key="9">
    <source>
        <dbReference type="ARBA" id="ARBA00023136"/>
    </source>
</evidence>
<dbReference type="NCBIfam" id="TIGR00739">
    <property type="entry name" value="yajC"/>
    <property type="match status" value="1"/>
</dbReference>
<proteinExistence type="inferred from homology"/>
<protein>
    <submittedName>
        <fullName evidence="11">Preprotein translocase subunit YajC</fullName>
    </submittedName>
</protein>
<dbReference type="AlphaFoldDB" id="A0A7V3KNR0"/>
<reference evidence="11" key="1">
    <citation type="journal article" date="2020" name="mSystems">
        <title>Genome- and Community-Level Interaction Insights into Carbon Utilization and Element Cycling Functions of Hydrothermarchaeota in Hydrothermal Sediment.</title>
        <authorList>
            <person name="Zhou Z."/>
            <person name="Liu Y."/>
            <person name="Xu W."/>
            <person name="Pan J."/>
            <person name="Luo Z.H."/>
            <person name="Li M."/>
        </authorList>
    </citation>
    <scope>NUCLEOTIDE SEQUENCE [LARGE SCALE GENOMIC DNA]</scope>
    <source>
        <strain evidence="11">SpSt-754</strain>
    </source>
</reference>
<comment type="similarity">
    <text evidence="2">Belongs to the YajC family.</text>
</comment>
<comment type="caution">
    <text evidence="11">The sequence shown here is derived from an EMBL/GenBank/DDBJ whole genome shotgun (WGS) entry which is preliminary data.</text>
</comment>
<evidence type="ECO:0000256" key="3">
    <source>
        <dbReference type="ARBA" id="ARBA00022448"/>
    </source>
</evidence>
<dbReference type="PANTHER" id="PTHR33909">
    <property type="entry name" value="SEC TRANSLOCON ACCESSORY COMPLEX SUBUNIT YAJC"/>
    <property type="match status" value="1"/>
</dbReference>
<organism evidence="11">
    <name type="scientific">candidate division WOR-3 bacterium</name>
    <dbReference type="NCBI Taxonomy" id="2052148"/>
    <lineage>
        <taxon>Bacteria</taxon>
        <taxon>Bacteria division WOR-3</taxon>
    </lineage>
</organism>
<keyword evidence="3" id="KW-0813">Transport</keyword>
<dbReference type="EMBL" id="DTGD01000154">
    <property type="protein sequence ID" value="HGB36081.1"/>
    <property type="molecule type" value="Genomic_DNA"/>
</dbReference>
<accession>A0A7V3KNR0</accession>
<name>A0A7V3KNR0_UNCW3</name>
<dbReference type="PRINTS" id="PR01853">
    <property type="entry name" value="YAJCTRNLCASE"/>
</dbReference>
<feature type="transmembrane region" description="Helical" evidence="10">
    <location>
        <begin position="28"/>
        <end position="47"/>
    </location>
</feature>
<evidence type="ECO:0000256" key="10">
    <source>
        <dbReference type="SAM" id="Phobius"/>
    </source>
</evidence>
<dbReference type="PANTHER" id="PTHR33909:SF1">
    <property type="entry name" value="SEC TRANSLOCON ACCESSORY COMPLEX SUBUNIT YAJC"/>
    <property type="match status" value="1"/>
</dbReference>
<comment type="subcellular location">
    <subcellularLocation>
        <location evidence="1">Cell membrane</location>
        <topology evidence="1">Single-pass membrane protein</topology>
    </subcellularLocation>
</comment>
<keyword evidence="8" id="KW-0811">Translocation</keyword>
<evidence type="ECO:0000256" key="4">
    <source>
        <dbReference type="ARBA" id="ARBA00022475"/>
    </source>
</evidence>
<evidence type="ECO:0000256" key="1">
    <source>
        <dbReference type="ARBA" id="ARBA00004162"/>
    </source>
</evidence>
<sequence length="114" mass="12481">MKGIFSIAAVLVPGLLFAQQATSGGSFLVSLLPLILIFVIFYLLLILPQSKYEKKRKEMLASLRKGDRVVTTGGIIGVIQKIEDEIVTLKVAENVNIKIEKQAVRAILEKGGEE</sequence>
<keyword evidence="5 10" id="KW-0812">Transmembrane</keyword>
<dbReference type="Pfam" id="PF02699">
    <property type="entry name" value="YajC"/>
    <property type="match status" value="1"/>
</dbReference>
<evidence type="ECO:0000313" key="11">
    <source>
        <dbReference type="EMBL" id="HGB36081.1"/>
    </source>
</evidence>
<evidence type="ECO:0000256" key="5">
    <source>
        <dbReference type="ARBA" id="ARBA00022692"/>
    </source>
</evidence>
<keyword evidence="6" id="KW-0653">Protein transport</keyword>
<evidence type="ECO:0000256" key="7">
    <source>
        <dbReference type="ARBA" id="ARBA00022989"/>
    </source>
</evidence>
<keyword evidence="7 10" id="KW-1133">Transmembrane helix</keyword>
<keyword evidence="9 10" id="KW-0472">Membrane</keyword>